<evidence type="ECO:0000259" key="4">
    <source>
        <dbReference type="Pfam" id="PF00150"/>
    </source>
</evidence>
<comment type="caution">
    <text evidence="5">The sequence shown here is derived from an EMBL/GenBank/DDBJ whole genome shotgun (WGS) entry which is preliminary data.</text>
</comment>
<accession>E6K4Q7</accession>
<reference evidence="5 6" key="1">
    <citation type="submission" date="2010-10" db="EMBL/GenBank/DDBJ databases">
        <authorList>
            <person name="Muzny D."/>
            <person name="Qin X."/>
            <person name="Deng J."/>
            <person name="Jiang H."/>
            <person name="Liu Y."/>
            <person name="Qu J."/>
            <person name="Song X.-Z."/>
            <person name="Zhang L."/>
            <person name="Thornton R."/>
            <person name="Coyle M."/>
            <person name="Francisco L."/>
            <person name="Jackson L."/>
            <person name="Javaid M."/>
            <person name="Korchina V."/>
            <person name="Kovar C."/>
            <person name="Mata R."/>
            <person name="Mathew T."/>
            <person name="Ngo R."/>
            <person name="Nguyen L."/>
            <person name="Nguyen N."/>
            <person name="Okwuonu G."/>
            <person name="Ongeri F."/>
            <person name="Pham C."/>
            <person name="Simmons D."/>
            <person name="Wilczek-Boney K."/>
            <person name="Hale W."/>
            <person name="Jakkamsetti A."/>
            <person name="Pham P."/>
            <person name="Ruth R."/>
            <person name="San Lucas F."/>
            <person name="Warren J."/>
            <person name="Zhang J."/>
            <person name="Zhao Z."/>
            <person name="Zhou C."/>
            <person name="Zhu D."/>
            <person name="Lee S."/>
            <person name="Bess C."/>
            <person name="Blankenburg K."/>
            <person name="Forbes L."/>
            <person name="Fu Q."/>
            <person name="Gubbala S."/>
            <person name="Hirani K."/>
            <person name="Jayaseelan J.C."/>
            <person name="Lara F."/>
            <person name="Munidasa M."/>
            <person name="Palculict T."/>
            <person name="Patil S."/>
            <person name="Pu L.-L."/>
            <person name="Saada N."/>
            <person name="Tang L."/>
            <person name="Weissenberger G."/>
            <person name="Zhu Y."/>
            <person name="Hemphill L."/>
            <person name="Shang Y."/>
            <person name="Youmans B."/>
            <person name="Ayvaz T."/>
            <person name="Ross M."/>
            <person name="Santibanez J."/>
            <person name="Aqrawi P."/>
            <person name="Gross S."/>
            <person name="Joshi V."/>
            <person name="Fowler G."/>
            <person name="Nazareth L."/>
            <person name="Reid J."/>
            <person name="Worley K."/>
            <person name="Petrosino J."/>
            <person name="Highlander S."/>
            <person name="Gibbs R."/>
        </authorList>
    </citation>
    <scope>NUCLEOTIDE SEQUENCE [LARGE SCALE GENOMIC DNA]</scope>
    <source>
        <strain evidence="5 6">ATCC 33574</strain>
    </source>
</reference>
<feature type="signal peptide" evidence="3">
    <location>
        <begin position="1"/>
        <end position="19"/>
    </location>
</feature>
<dbReference type="EMBL" id="AEPD01000012">
    <property type="protein sequence ID" value="EFU31476.1"/>
    <property type="molecule type" value="Genomic_DNA"/>
</dbReference>
<keyword evidence="2" id="KW-0326">Glycosidase</keyword>
<feature type="chain" id="PRO_5003207101" evidence="3">
    <location>
        <begin position="20"/>
        <end position="673"/>
    </location>
</feature>
<dbReference type="GO" id="GO:0004553">
    <property type="term" value="F:hydrolase activity, hydrolyzing O-glycosyl compounds"/>
    <property type="evidence" value="ECO:0007669"/>
    <property type="project" value="InterPro"/>
</dbReference>
<dbReference type="InterPro" id="IPR017853">
    <property type="entry name" value="GH"/>
</dbReference>
<name>E6K4Q7_9BACT</name>
<dbReference type="AlphaFoldDB" id="E6K4Q7"/>
<sequence>MKRMFTSLLLMLSTSLMMAWEGGAPPRLHVDGRYFKDPSGNIVNLHGFAQTYSPWFNERGTKWDNYDVQACLAYNKGLIDKIIAAGWKMDFVRLHLDPYWSNTPGVPHQGESDISAFSFERFKKYLDEVFVPMTQYIVGKGMYVVMRPPGVCPQEIRVGDAYQQYLIKVWSYVAGHPALKDNPCVMFELANEPVRIVHADGRVAGDREMTEYIQPVVDAVRAHCGNIVLIPGLGYQSHYAGFADYPVRGDNVGYAVHCYPGWYNGAHDGSKEVKVDYEKFKAGWQRQIGPISAIAPVIVTEMDWAPVKYDASWGKSTTGTVGGTGFGANFKDIVDRDGNISWLIFTGPDILARYDGVPATGEADKTVVNDPEACVWPAYHWYQDYVKTEYPSTQPYGRTLEQGRVVSIAPERAGYTLMPSSRCPVNLLATYENGMVENVSGNATFVSSSPAVAVNRWSMAGVSEGQATVEAAYTTPDGRRLTTSFPVSVKTFPLKAGVFNPDIWEKGSFDEATGTLQTGRWGFGGWKYSDGIDLSGYKYLVVELNRAQACSASFRLFDESSYWSKPAKYDFGDKTRLVIDLHKMVKDGTSQKCDPSHIYIAGFWTTGSAAVSIKDVYLSNDGLSPTGIGSVGKAVQLTGGRIYSLDGREVRTDGRSGLLPHGIYIKNGKKVKM</sequence>
<keyword evidence="3" id="KW-0732">Signal</keyword>
<dbReference type="GO" id="GO:0000272">
    <property type="term" value="P:polysaccharide catabolic process"/>
    <property type="evidence" value="ECO:0007669"/>
    <property type="project" value="InterPro"/>
</dbReference>
<keyword evidence="6" id="KW-1185">Reference proteome</keyword>
<dbReference type="eggNOG" id="COG2730">
    <property type="taxonomic scope" value="Bacteria"/>
</dbReference>
<dbReference type="Proteomes" id="UP000003112">
    <property type="component" value="Unassembled WGS sequence"/>
</dbReference>
<organism evidence="5 6">
    <name type="scientific">Segatella buccae ATCC 33574</name>
    <dbReference type="NCBI Taxonomy" id="873513"/>
    <lineage>
        <taxon>Bacteria</taxon>
        <taxon>Pseudomonadati</taxon>
        <taxon>Bacteroidota</taxon>
        <taxon>Bacteroidia</taxon>
        <taxon>Bacteroidales</taxon>
        <taxon>Prevotellaceae</taxon>
        <taxon>Segatella</taxon>
    </lineage>
</organism>
<dbReference type="HOGENOM" id="CLU_403735_0_0_10"/>
<keyword evidence="1 5" id="KW-0378">Hydrolase</keyword>
<dbReference type="SUPFAM" id="SSF51445">
    <property type="entry name" value="(Trans)glycosidases"/>
    <property type="match status" value="1"/>
</dbReference>
<evidence type="ECO:0000313" key="5">
    <source>
        <dbReference type="EMBL" id="EFU31476.1"/>
    </source>
</evidence>
<evidence type="ECO:0000256" key="2">
    <source>
        <dbReference type="ARBA" id="ARBA00023295"/>
    </source>
</evidence>
<dbReference type="InterPro" id="IPR001547">
    <property type="entry name" value="Glyco_hydro_5"/>
</dbReference>
<evidence type="ECO:0000313" key="6">
    <source>
        <dbReference type="Proteomes" id="UP000003112"/>
    </source>
</evidence>
<proteinExistence type="predicted"/>
<gene>
    <name evidence="5" type="ORF">HMPREF6485_0591</name>
</gene>
<dbReference type="GeneID" id="93535517"/>
<dbReference type="STRING" id="873513.HMPREF6485_0591"/>
<dbReference type="RefSeq" id="WP_004344469.1">
    <property type="nucleotide sequence ID" value="NZ_GL586311.1"/>
</dbReference>
<dbReference type="Gene3D" id="3.20.20.80">
    <property type="entry name" value="Glycosidases"/>
    <property type="match status" value="1"/>
</dbReference>
<evidence type="ECO:0000256" key="1">
    <source>
        <dbReference type="ARBA" id="ARBA00022801"/>
    </source>
</evidence>
<feature type="domain" description="Glycoside hydrolase family 5" evidence="4">
    <location>
        <begin position="85"/>
        <end position="302"/>
    </location>
</feature>
<protein>
    <submittedName>
        <fullName evidence="5">Cellulase (Glycosyl hydrolase family 5)</fullName>
    </submittedName>
</protein>
<evidence type="ECO:0000256" key="3">
    <source>
        <dbReference type="SAM" id="SignalP"/>
    </source>
</evidence>
<dbReference type="Pfam" id="PF00150">
    <property type="entry name" value="Cellulase"/>
    <property type="match status" value="1"/>
</dbReference>